<dbReference type="EMBL" id="FLQY01000366">
    <property type="protein sequence ID" value="SBT10745.1"/>
    <property type="molecule type" value="Genomic_DNA"/>
</dbReference>
<proteinExistence type="predicted"/>
<dbReference type="Proteomes" id="UP000199600">
    <property type="component" value="Unassembled WGS sequence"/>
</dbReference>
<organism evidence="1 2">
    <name type="scientific">Candidatus Propionivibrio aalborgensis</name>
    <dbReference type="NCBI Taxonomy" id="1860101"/>
    <lineage>
        <taxon>Bacteria</taxon>
        <taxon>Pseudomonadati</taxon>
        <taxon>Pseudomonadota</taxon>
        <taxon>Betaproteobacteria</taxon>
        <taxon>Rhodocyclales</taxon>
        <taxon>Rhodocyclaceae</taxon>
        <taxon>Propionivibrio</taxon>
    </lineage>
</organism>
<sequence length="32" mass="3724">MRRLESVPYVAHRPGVVRELAEGMLLWLGFQL</sequence>
<gene>
    <name evidence="1" type="ORF">PROAA_630023</name>
</gene>
<dbReference type="AlphaFoldDB" id="A0A1A8Y0Q9"/>
<accession>A0A1A8Y0Q9</accession>
<reference evidence="1 2" key="1">
    <citation type="submission" date="2016-06" db="EMBL/GenBank/DDBJ databases">
        <authorList>
            <person name="Kjaerup R.B."/>
            <person name="Dalgaard T.S."/>
            <person name="Juul-Madsen H.R."/>
        </authorList>
    </citation>
    <scope>NUCLEOTIDE SEQUENCE [LARGE SCALE GENOMIC DNA]</scope>
    <source>
        <strain evidence="1">2</strain>
    </source>
</reference>
<keyword evidence="2" id="KW-1185">Reference proteome</keyword>
<name>A0A1A8Y0Q9_9RHOO</name>
<protein>
    <submittedName>
        <fullName evidence="1">Uncharacterized protein</fullName>
    </submittedName>
</protein>
<evidence type="ECO:0000313" key="1">
    <source>
        <dbReference type="EMBL" id="SBT10745.1"/>
    </source>
</evidence>
<evidence type="ECO:0000313" key="2">
    <source>
        <dbReference type="Proteomes" id="UP000199600"/>
    </source>
</evidence>